<evidence type="ECO:0000313" key="1">
    <source>
        <dbReference type="EMBL" id="TVY62972.1"/>
    </source>
</evidence>
<reference evidence="1 2" key="1">
    <citation type="journal article" date="2019" name="Microbiol. Resour. Announc.">
        <title>High-quality draft genome sequence of Fusarium oxysporum f. sp. cubense strain 160527, a causal agent of Panama disease.</title>
        <authorList>
            <person name="Asai S."/>
            <person name="Ayukawa Y."/>
            <person name="Gan P."/>
            <person name="Masuda S."/>
            <person name="Komatsu K."/>
            <person name="Shirasu K."/>
            <person name="Arie T."/>
        </authorList>
    </citation>
    <scope>NUCLEOTIDE SEQUENCE [LARGE SCALE GENOMIC DNA]</scope>
    <source>
        <strain evidence="1 2">160527</strain>
    </source>
</reference>
<organism evidence="1 2">
    <name type="scientific">Fusarium oxysporum f. sp. cubense</name>
    <dbReference type="NCBI Taxonomy" id="61366"/>
    <lineage>
        <taxon>Eukaryota</taxon>
        <taxon>Fungi</taxon>
        <taxon>Dikarya</taxon>
        <taxon>Ascomycota</taxon>
        <taxon>Pezizomycotina</taxon>
        <taxon>Sordariomycetes</taxon>
        <taxon>Hypocreomycetidae</taxon>
        <taxon>Hypocreales</taxon>
        <taxon>Nectriaceae</taxon>
        <taxon>Fusarium</taxon>
        <taxon>Fusarium oxysporum species complex</taxon>
    </lineage>
</organism>
<dbReference type="AlphaFoldDB" id="A0A559KSK9"/>
<evidence type="ECO:0000313" key="2">
    <source>
        <dbReference type="Proteomes" id="UP000320707"/>
    </source>
</evidence>
<dbReference type="EMBL" id="SRMI01000009">
    <property type="protein sequence ID" value="TVY62972.1"/>
    <property type="molecule type" value="Genomic_DNA"/>
</dbReference>
<comment type="caution">
    <text evidence="1">The sequence shown here is derived from an EMBL/GenBank/DDBJ whole genome shotgun (WGS) entry which is preliminary data.</text>
</comment>
<accession>A0A559KSK9</accession>
<name>A0A559KSK9_FUSOC</name>
<dbReference type="Proteomes" id="UP000320707">
    <property type="component" value="Unassembled WGS sequence"/>
</dbReference>
<sequence>MSKQMLSKLDEFLKPIFTGPEASPRFGHIQMPPYRSGTVSLMESTRLALINSRCEAEPEMMFVVSNVEKNLGIGVKDDGSITPVILTFSELLDALRTTKSTAQEHESWSAADSKWETGQPLPVDVVLVLCLDPHMSAECALCLVGIVKWARQQSEDSFVADIRVLTVSAELGFNFLAKVVSFTSPGTDVASLDLAAIGEQDPRPGSVVFGEPGNNCYAGRILQKFRENRDHKRLILSFDRRLESDFKQMLSGRENELIDFVRVQATQDARPLLNLARSDKGPKTLFISFVGEVPFLPLQLQDFDELHLVLGSSSITRMEWDDISHQVISASQLASREDRHLQVWWLHQPSIPHRFLYTGAAALQLFVEAGPLRNRLVEGVQLGGFIASLADITSWGIDHGKTLSCFVRQPHRVHEMTLKLHVQRLMKQDGINLSKYEADVFRAVLPTLAYDHRLALLVALDAESDVRRVKVQLAVMLKHGMNRMMTFTKRASEDPTQYNKLLKECHGLGSSLASKGVMWLSLGILKRYQKMTEQRGDYDPRKDQLSALVEVDPGKAKVVGVEVGDMLALLAENGIGVDTTKSVTQETDELSLEAQDEIQGHLLRAYAYGLIVSEDCGSKGAPRISHKVVSTWTDSKMIRAASMHERNSDLVKQGEFRFGICHEMFRDGDKHLLLDWTSIPAETVAQWRSGFGRNVTLYDLLDVEVQHDTRG</sequence>
<protein>
    <submittedName>
        <fullName evidence="1">Uncharacterized protein</fullName>
    </submittedName>
</protein>
<proteinExistence type="predicted"/>
<gene>
    <name evidence="1" type="ORF">Focb16_v014393</name>
</gene>